<evidence type="ECO:0000256" key="2">
    <source>
        <dbReference type="SAM" id="MobiDB-lite"/>
    </source>
</evidence>
<evidence type="ECO:0000259" key="4">
    <source>
        <dbReference type="PROSITE" id="PS50020"/>
    </source>
</evidence>
<dbReference type="InterPro" id="IPR052201">
    <property type="entry name" value="LRR-containing_regulator"/>
</dbReference>
<dbReference type="Gene3D" id="2.20.70.10">
    <property type="match status" value="1"/>
</dbReference>
<feature type="compositionally biased region" description="Basic residues" evidence="2">
    <location>
        <begin position="316"/>
        <end position="325"/>
    </location>
</feature>
<dbReference type="InterPro" id="IPR001611">
    <property type="entry name" value="Leu-rich_rpt"/>
</dbReference>
<feature type="domain" description="WW" evidence="4">
    <location>
        <begin position="792"/>
        <end position="826"/>
    </location>
</feature>
<dbReference type="PANTHER" id="PTHR24111">
    <property type="entry name" value="LEUCINE-RICH REPEAT-CONTAINING PROTEIN 34"/>
    <property type="match status" value="1"/>
</dbReference>
<dbReference type="InterPro" id="IPR032675">
    <property type="entry name" value="LRR_dom_sf"/>
</dbReference>
<evidence type="ECO:0000256" key="1">
    <source>
        <dbReference type="ARBA" id="ARBA00022737"/>
    </source>
</evidence>
<feature type="compositionally biased region" description="Polar residues" evidence="2">
    <location>
        <begin position="326"/>
        <end position="336"/>
    </location>
</feature>
<feature type="compositionally biased region" description="Polar residues" evidence="2">
    <location>
        <begin position="359"/>
        <end position="370"/>
    </location>
</feature>
<name>A0ABD3PW85_9STRA</name>
<dbReference type="Pfam" id="PF00397">
    <property type="entry name" value="WW"/>
    <property type="match status" value="1"/>
</dbReference>
<accession>A0ABD3PW85</accession>
<reference evidence="5 6" key="1">
    <citation type="submission" date="2024-10" db="EMBL/GenBank/DDBJ databases">
        <title>Updated reference genomes for cyclostephanoid diatoms.</title>
        <authorList>
            <person name="Roberts W.R."/>
            <person name="Alverson A.J."/>
        </authorList>
    </citation>
    <scope>NUCLEOTIDE SEQUENCE [LARGE SCALE GENOMIC DNA]</scope>
    <source>
        <strain evidence="5 6">AJA276-08</strain>
    </source>
</reference>
<evidence type="ECO:0000313" key="5">
    <source>
        <dbReference type="EMBL" id="KAL3791864.1"/>
    </source>
</evidence>
<keyword evidence="3" id="KW-0472">Membrane</keyword>
<evidence type="ECO:0000313" key="6">
    <source>
        <dbReference type="Proteomes" id="UP001530315"/>
    </source>
</evidence>
<feature type="compositionally biased region" description="Polar residues" evidence="2">
    <location>
        <begin position="958"/>
        <end position="973"/>
    </location>
</feature>
<feature type="region of interest" description="Disordered" evidence="2">
    <location>
        <begin position="950"/>
        <end position="981"/>
    </location>
</feature>
<dbReference type="PANTHER" id="PTHR24111:SF0">
    <property type="entry name" value="LEUCINE-RICH REPEAT-CONTAINING PROTEIN"/>
    <property type="match status" value="1"/>
</dbReference>
<organism evidence="5 6">
    <name type="scientific">Stephanodiscus triporus</name>
    <dbReference type="NCBI Taxonomy" id="2934178"/>
    <lineage>
        <taxon>Eukaryota</taxon>
        <taxon>Sar</taxon>
        <taxon>Stramenopiles</taxon>
        <taxon>Ochrophyta</taxon>
        <taxon>Bacillariophyta</taxon>
        <taxon>Coscinodiscophyceae</taxon>
        <taxon>Thalassiosirophycidae</taxon>
        <taxon>Stephanodiscales</taxon>
        <taxon>Stephanodiscaceae</taxon>
        <taxon>Stephanodiscus</taxon>
    </lineage>
</organism>
<gene>
    <name evidence="5" type="ORF">ACHAW5_002915</name>
</gene>
<dbReference type="SUPFAM" id="SSF52047">
    <property type="entry name" value="RNI-like"/>
    <property type="match status" value="1"/>
</dbReference>
<feature type="transmembrane region" description="Helical" evidence="3">
    <location>
        <begin position="465"/>
        <end position="484"/>
    </location>
</feature>
<keyword evidence="1" id="KW-0677">Repeat</keyword>
<dbReference type="Proteomes" id="UP001530315">
    <property type="component" value="Unassembled WGS sequence"/>
</dbReference>
<dbReference type="SMART" id="SM00368">
    <property type="entry name" value="LRR_RI"/>
    <property type="match status" value="4"/>
</dbReference>
<dbReference type="PROSITE" id="PS01159">
    <property type="entry name" value="WW_DOMAIN_1"/>
    <property type="match status" value="1"/>
</dbReference>
<dbReference type="InterPro" id="IPR036020">
    <property type="entry name" value="WW_dom_sf"/>
</dbReference>
<dbReference type="EMBL" id="JALLAZ020000575">
    <property type="protein sequence ID" value="KAL3791864.1"/>
    <property type="molecule type" value="Genomic_DNA"/>
</dbReference>
<dbReference type="PROSITE" id="PS50020">
    <property type="entry name" value="WW_DOMAIN_2"/>
    <property type="match status" value="1"/>
</dbReference>
<dbReference type="SMART" id="SM00456">
    <property type="entry name" value="WW"/>
    <property type="match status" value="1"/>
</dbReference>
<protein>
    <recommendedName>
        <fullName evidence="4">WW domain-containing protein</fullName>
    </recommendedName>
</protein>
<dbReference type="SUPFAM" id="SSF51045">
    <property type="entry name" value="WW domain"/>
    <property type="match status" value="1"/>
</dbReference>
<feature type="region of interest" description="Disordered" evidence="2">
    <location>
        <begin position="753"/>
        <end position="799"/>
    </location>
</feature>
<comment type="caution">
    <text evidence="5">The sequence shown here is derived from an EMBL/GenBank/DDBJ whole genome shotgun (WGS) entry which is preliminary data.</text>
</comment>
<dbReference type="AlphaFoldDB" id="A0ABD3PW85"/>
<sequence>MESRKTENVPSLDDPANMSPLAIMAELRFYGADIPTGASNDRDELERALVTARSNSVATKQQQDFESLLGRLLDDDYQVTAINLSGCLIGDEGAARLADVLAANTHVHQLWLRGCAIGDAGAKALASCLEQNMSIVDLFLAFNDIGDAGLVAISNALASSNLTLVSLELDENDVAEEGLDAFIRSLAMNSSLLVASFENNPRLVWDGFKRISIVQEMLADKRNGVELFDFVVDEDADDVSESNFIGLVDMSECSSYMPTTNMCVRDTSQAHGGLANLKESGDRSDSVAVKMGSFRFSIYNKANQFRRSAKIRIKTPKVPFRRKKNPQSAPRPTPSRSKVHERAHIPMPLKKAPMRRQPSVRTLSMSSRSGQSRHHSEKAQMFGYQAVPLGTMRKTRRRHPLRRPTDELPVPNVALLQSHTIVAESIMHPETQSNFNTVVKQLWRQVDTMKRANSLAAVHYRARHLWFWFVPITSTILTATLLSLTSALELAGKLPVDVKNSGYFRLGLGISCVLFSCVALGLNLMQSKFGWSSRASAHRSAEVELGQVAFRLDKLGKYEGRGLTSGAHSMRARVDAIQDLYRVDVYLQTLQRCTPRVPECLEEIFYLLAIRLKSICQNNLHAVQAPVMHRGESSVGTGDSNPVPLDVHFDALDLLVHEIEKYLFYPLFIPKADDVVTREGMAGDSNPVPLDVHFDALDLLGHEIEKYLFYPLIIPKAHDVVTRAIDNLFARRGEGNDDDDIVRSGEYARGVRSPILHEYEDESSDESSSGESHEESVDDTEEKTTSPSRATPSLPPGWCEGIDPITGGKYYYNQKTGMSSWEKPESEEELVATVTSVAHFGTPVMQVESVDESSAANYSTRSTKQFKTSEDEGLILTEGMEMTQEKLEEVTSTFTAASVDNTVTKVVLEDESSKRLKPSEFEDSTEGAKMANKTVKDDYNAPANFVNSEDDVSIVDSPKSTSSLQKQTHNDMTLLSPESFV</sequence>
<keyword evidence="3" id="KW-1133">Transmembrane helix</keyword>
<evidence type="ECO:0000256" key="3">
    <source>
        <dbReference type="SAM" id="Phobius"/>
    </source>
</evidence>
<keyword evidence="3" id="KW-0812">Transmembrane</keyword>
<feature type="transmembrane region" description="Helical" evidence="3">
    <location>
        <begin position="504"/>
        <end position="524"/>
    </location>
</feature>
<keyword evidence="6" id="KW-1185">Reference proteome</keyword>
<dbReference type="CDD" id="cd00201">
    <property type="entry name" value="WW"/>
    <property type="match status" value="1"/>
</dbReference>
<proteinExistence type="predicted"/>
<dbReference type="Gene3D" id="3.80.10.10">
    <property type="entry name" value="Ribonuclease Inhibitor"/>
    <property type="match status" value="1"/>
</dbReference>
<dbReference type="Pfam" id="PF13516">
    <property type="entry name" value="LRR_6"/>
    <property type="match status" value="3"/>
</dbReference>
<feature type="region of interest" description="Disordered" evidence="2">
    <location>
        <begin position="316"/>
        <end position="377"/>
    </location>
</feature>
<dbReference type="InterPro" id="IPR001202">
    <property type="entry name" value="WW_dom"/>
</dbReference>